<dbReference type="GO" id="GO:0007156">
    <property type="term" value="P:homophilic cell adhesion via plasma membrane adhesion molecules"/>
    <property type="evidence" value="ECO:0007669"/>
    <property type="project" value="InterPro"/>
</dbReference>
<dbReference type="PRINTS" id="PR00205">
    <property type="entry name" value="CADHERIN"/>
</dbReference>
<keyword evidence="12" id="KW-1185">Reference proteome</keyword>
<evidence type="ECO:0000256" key="8">
    <source>
        <dbReference type="PROSITE-ProRule" id="PRU00043"/>
    </source>
</evidence>
<sequence length="1224" mass="133015">GKFTSIQMRETEMLIYSSAETEVEDSQLLNLVRRAAGCRTRSRCMVTGGDSMSASEGFPLADGFSDKIHKLLSAAERRDSGQLNLSILFSIAGAARVSKIGLSSIPQLSRGVPANNAQQLRMMANLLLYTLLHLLALPVPPVASRTSMLTGAYRIGIAEELPVNSIVASLKTYFESRGNSTAGGRFSLIQLDGQQSAFRVDERSGDIRTVERIDREKLACNKGEKVACVFHFLAYLNNRIGVNTFIEIFDINDCAPVWNESVVQLHFRDGDPAGVAVKVAAASDDDCGRNGSLIYKLDNRGAAFSLRNRNGQLELETNRLIDREECESYSMTLYATDGGEPPLSGSVQLLVLVADINDHSPQFAGSLLSPPRPVYEDEPVGSVVLRLNATDRDSGANGKVLFEFASVTGEGQELAMQHFSVEPDGDVIIKEKLDYDTMAKKYFIFEVIARDDAEGAENRLSSTATVSIAVNDRRDEPPVVQVCFLPNSCGQSPSAYRVKEAQPPGSAVALVLVRDPDAGDRVSCSVEAEPSSMPSKLQFPFVLLETPGGGGVGRDAEQSSPIWIFDLVTNRTLDRESESVLCFRIACRDTSGRVAHKTCCAKVEDVNDSPPVPVESPISVWAPEGDIAMRPLLTRLNKYIRDADEGVNAKLAFQLDPNDIAAAAIVSLDIDTGRLTPRIVFDRERQDAYNFAVVVKDRGQPPLSTSISVWLRVSDVNDNTPVFLKPEYVFNISENCQPRSSVGRVEALDADSVQTGNGRVLYRLAPAESSGRVADVDAFSVDRDSGEILTAANLDRETQAEYSFHVLAIDQPAMESEASLTATCLVRVLLADVNDNAPRLVTSPPHYPAVFHLRQREPGVRVGRVRAEDADNIQADASAGLEYELVNSVELGHRFSVDRASGLVLVGQSLRRDTGQEFQLRVRACDTRQLPRRCSAAGLYRVIVETDDVAVVGVGNWRSISESGIRNHPQAQPPSHVGGGGFGSVGASETVIACLSAMLLLLGAAVVIIVCVLVRRRPEHKCRRSSDVVEDVLAPGAALAAASLCDGASSLDAGQFEMNSISTKMIPAFPYDRAVTESYQDYPDWAEDDFDTSKSNGMRLKLPGTAVYTAHRRATTDRNAGSRYYTTSPAIGSNSEYQSLDAPRLRFPWQPMGSAEAPARLLHLGGLRANPELADSGAAAASATLPRNFRRRADHNDQVDKTASVYFRLARRRPLCPFNEASFV</sequence>
<dbReference type="InterPro" id="IPR002126">
    <property type="entry name" value="Cadherin-like_dom"/>
</dbReference>
<dbReference type="PROSITE" id="PS00232">
    <property type="entry name" value="CADHERIN_1"/>
    <property type="match status" value="3"/>
</dbReference>
<evidence type="ECO:0000256" key="7">
    <source>
        <dbReference type="ARBA" id="ARBA00023136"/>
    </source>
</evidence>
<evidence type="ECO:0000256" key="1">
    <source>
        <dbReference type="ARBA" id="ARBA00004370"/>
    </source>
</evidence>
<dbReference type="InterPro" id="IPR020894">
    <property type="entry name" value="Cadherin_CS"/>
</dbReference>
<evidence type="ECO:0000256" key="6">
    <source>
        <dbReference type="ARBA" id="ARBA00022989"/>
    </source>
</evidence>
<feature type="non-terminal residue" evidence="11">
    <location>
        <position position="1"/>
    </location>
</feature>
<dbReference type="Proteomes" id="UP000215902">
    <property type="component" value="Unassembled WGS sequence"/>
</dbReference>
<evidence type="ECO:0000259" key="10">
    <source>
        <dbReference type="PROSITE" id="PS50268"/>
    </source>
</evidence>
<feature type="domain" description="Cadherin" evidence="10">
    <location>
        <begin position="149"/>
        <end position="258"/>
    </location>
</feature>
<evidence type="ECO:0000256" key="4">
    <source>
        <dbReference type="ARBA" id="ARBA00022837"/>
    </source>
</evidence>
<evidence type="ECO:0000313" key="11">
    <source>
        <dbReference type="EMBL" id="PAA72144.1"/>
    </source>
</evidence>
<evidence type="ECO:0000256" key="2">
    <source>
        <dbReference type="ARBA" id="ARBA00022692"/>
    </source>
</evidence>
<organism evidence="11 12">
    <name type="scientific">Macrostomum lignano</name>
    <dbReference type="NCBI Taxonomy" id="282301"/>
    <lineage>
        <taxon>Eukaryota</taxon>
        <taxon>Metazoa</taxon>
        <taxon>Spiralia</taxon>
        <taxon>Lophotrochozoa</taxon>
        <taxon>Platyhelminthes</taxon>
        <taxon>Rhabditophora</taxon>
        <taxon>Macrostomorpha</taxon>
        <taxon>Macrostomida</taxon>
        <taxon>Macrostomidae</taxon>
        <taxon>Macrostomum</taxon>
    </lineage>
</organism>
<dbReference type="EMBL" id="NIVC01001111">
    <property type="protein sequence ID" value="PAA72144.1"/>
    <property type="molecule type" value="Genomic_DNA"/>
</dbReference>
<evidence type="ECO:0000256" key="5">
    <source>
        <dbReference type="ARBA" id="ARBA00022889"/>
    </source>
</evidence>
<dbReference type="PROSITE" id="PS50268">
    <property type="entry name" value="CADHERIN_2"/>
    <property type="match status" value="7"/>
</dbReference>
<dbReference type="InterPro" id="IPR013164">
    <property type="entry name" value="Cadherin_N"/>
</dbReference>
<proteinExistence type="predicted"/>
<comment type="caution">
    <text evidence="11">The sequence shown here is derived from an EMBL/GenBank/DDBJ whole genome shotgun (WGS) entry which is preliminary data.</text>
</comment>
<dbReference type="GO" id="GO:0005509">
    <property type="term" value="F:calcium ion binding"/>
    <property type="evidence" value="ECO:0007669"/>
    <property type="project" value="UniProtKB-UniRule"/>
</dbReference>
<feature type="domain" description="Cadherin" evidence="10">
    <location>
        <begin position="858"/>
        <end position="971"/>
    </location>
</feature>
<feature type="domain" description="Cadherin" evidence="10">
    <location>
        <begin position="374"/>
        <end position="480"/>
    </location>
</feature>
<dbReference type="PANTHER" id="PTHR24026:SF133">
    <property type="entry name" value="CADHERIN-RELATED FAMILY MEMBER 2"/>
    <property type="match status" value="1"/>
</dbReference>
<dbReference type="Pfam" id="PF08266">
    <property type="entry name" value="Cadherin_2"/>
    <property type="match status" value="1"/>
</dbReference>
<dbReference type="OrthoDB" id="6252479at2759"/>
<keyword evidence="2 9" id="KW-0812">Transmembrane</keyword>
<reference evidence="11 12" key="1">
    <citation type="submission" date="2017-06" db="EMBL/GenBank/DDBJ databases">
        <title>A platform for efficient transgenesis in Macrostomum lignano, a flatworm model organism for stem cell research.</title>
        <authorList>
            <person name="Berezikov E."/>
        </authorList>
    </citation>
    <scope>NUCLEOTIDE SEQUENCE [LARGE SCALE GENOMIC DNA]</scope>
    <source>
        <strain evidence="11">DV1</strain>
        <tissue evidence="11">Whole organism</tissue>
    </source>
</reference>
<evidence type="ECO:0000256" key="3">
    <source>
        <dbReference type="ARBA" id="ARBA00022737"/>
    </source>
</evidence>
<feature type="domain" description="Cadherin" evidence="10">
    <location>
        <begin position="490"/>
        <end position="613"/>
    </location>
</feature>
<feature type="domain" description="Cadherin" evidence="10">
    <location>
        <begin position="724"/>
        <end position="840"/>
    </location>
</feature>
<dbReference type="InterPro" id="IPR015919">
    <property type="entry name" value="Cadherin-like_sf"/>
</dbReference>
<dbReference type="SMART" id="SM00112">
    <property type="entry name" value="CA"/>
    <property type="match status" value="6"/>
</dbReference>
<accession>A0A267FG13</accession>
<dbReference type="PANTHER" id="PTHR24026">
    <property type="entry name" value="FAT ATYPICAL CADHERIN-RELATED"/>
    <property type="match status" value="1"/>
</dbReference>
<protein>
    <recommendedName>
        <fullName evidence="10">Cadherin domain-containing protein</fullName>
    </recommendedName>
</protein>
<keyword evidence="3" id="KW-0677">Repeat</keyword>
<dbReference type="FunFam" id="2.60.40.60:FF:000020">
    <property type="entry name" value="Dachsous cadherin-related 1b"/>
    <property type="match status" value="1"/>
</dbReference>
<dbReference type="Gene3D" id="2.60.40.60">
    <property type="entry name" value="Cadherins"/>
    <property type="match status" value="7"/>
</dbReference>
<keyword evidence="4 8" id="KW-0106">Calcium</keyword>
<dbReference type="CDD" id="cd11304">
    <property type="entry name" value="Cadherin_repeat"/>
    <property type="match status" value="6"/>
</dbReference>
<name>A0A267FG13_9PLAT</name>
<evidence type="ECO:0000256" key="9">
    <source>
        <dbReference type="SAM" id="Phobius"/>
    </source>
</evidence>
<comment type="subcellular location">
    <subcellularLocation>
        <location evidence="1">Membrane</location>
    </subcellularLocation>
</comment>
<feature type="transmembrane region" description="Helical" evidence="9">
    <location>
        <begin position="990"/>
        <end position="1014"/>
    </location>
</feature>
<keyword evidence="6 9" id="KW-1133">Transmembrane helix</keyword>
<dbReference type="GO" id="GO:0005886">
    <property type="term" value="C:plasma membrane"/>
    <property type="evidence" value="ECO:0007669"/>
    <property type="project" value="InterPro"/>
</dbReference>
<keyword evidence="5" id="KW-0130">Cell adhesion</keyword>
<dbReference type="AlphaFoldDB" id="A0A267FG13"/>
<keyword evidence="7 9" id="KW-0472">Membrane</keyword>
<feature type="domain" description="Cadherin" evidence="10">
    <location>
        <begin position="259"/>
        <end position="363"/>
    </location>
</feature>
<dbReference type="FunFam" id="2.60.40.60:FF:000092">
    <property type="entry name" value="Protocadherin 8"/>
    <property type="match status" value="1"/>
</dbReference>
<evidence type="ECO:0000313" key="12">
    <source>
        <dbReference type="Proteomes" id="UP000215902"/>
    </source>
</evidence>
<gene>
    <name evidence="11" type="ORF">BOX15_Mlig032195g1</name>
</gene>
<dbReference type="SUPFAM" id="SSF49313">
    <property type="entry name" value="Cadherin-like"/>
    <property type="match status" value="6"/>
</dbReference>
<dbReference type="Pfam" id="PF00028">
    <property type="entry name" value="Cadherin"/>
    <property type="match status" value="5"/>
</dbReference>
<feature type="domain" description="Cadherin" evidence="10">
    <location>
        <begin position="642"/>
        <end position="723"/>
    </location>
</feature>
<dbReference type="STRING" id="282301.A0A267FG13"/>